<dbReference type="OrthoDB" id="9781333at2"/>
<dbReference type="Gene3D" id="3.40.50.880">
    <property type="match status" value="1"/>
</dbReference>
<dbReference type="KEGG" id="rlc:K227x_54350"/>
<dbReference type="PANTHER" id="PTHR37947:SF1">
    <property type="entry name" value="BLL2462 PROTEIN"/>
    <property type="match status" value="1"/>
</dbReference>
<dbReference type="Gene3D" id="3.40.50.410">
    <property type="entry name" value="von Willebrand factor, type A domain"/>
    <property type="match status" value="1"/>
</dbReference>
<gene>
    <name evidence="3" type="ORF">K227x_54350</name>
</gene>
<feature type="transmembrane region" description="Helical" evidence="2">
    <location>
        <begin position="748"/>
        <end position="767"/>
    </location>
</feature>
<dbReference type="RefSeq" id="WP_145174455.1">
    <property type="nucleotide sequence ID" value="NZ_CP036525.1"/>
</dbReference>
<proteinExistence type="predicted"/>
<dbReference type="AlphaFoldDB" id="A0A517NIQ4"/>
<dbReference type="Proteomes" id="UP000318538">
    <property type="component" value="Chromosome"/>
</dbReference>
<accession>A0A517NIQ4</accession>
<dbReference type="EMBL" id="CP036525">
    <property type="protein sequence ID" value="QDT07011.1"/>
    <property type="molecule type" value="Genomic_DNA"/>
</dbReference>
<keyword evidence="2" id="KW-0812">Transmembrane</keyword>
<sequence>MTSLAIEPIYGSLLLAMFAVAATVAVIVMVKPPTTAPKQQRWLIGLRLVAAATLLLALLRPTLVRTDNRPVDAALIVAVDTSQSMTLPDGDGGDRWTTQQTAWQELATRLAGNDASLNIRLMGYDALSRPIAGTDVDALDNVRPDGKQTDLQGAMAATIGAAEGQPIAGVVLMGDGTQTTPITGGGAGRVVETLDSLGVALWTVPIGPARSEQESRDVAVDALPQQYQMFAGNQVDVTFQVHSRAMAGTDVPVRLTWIAEDGSRTESAVRSVLVDRAMDTQAVTIAVTAPPPGAYQLEVRADVQDGELVITNNRQVAFVDVREGGGRILYLFSNLDQEQALIRRSLRRFPDLDLTYRWIPTDTQSSWPVPLGDWFKPGKFDVYMLGDLDAAAIGNQQLDQLSQAIAAGAGLVTLGGFQTYDIGGYASSPLADALPVRMDSARRRPVGSPPVAEQDAAPEKIQLARNHPITELGGDDPASVWSQLPAMLSGTRLLGPKVAPGVQVLLESERGDPLLVIGQYGRGRVASLAFESTWRWRRRGQDDAHRRFWRQVMLWVLSREETAQNNIVVQMDSRRFSAEQPPSFRAMIDGSQGVSLVAEIVPAGATAEDPNSPPGTESASVRRLEVTTEVPSDSSADSPRQAIRGTLPELAPGMYRLRVRSAGAGTTGTGKTIPPTELAFQVIDQSRELAQPMADPMYLRQLAGLTADHGGASFDPGQISELVDTILDRRKQAQSPVVEKLRLGDGPWTGWPLFGIFAVAMSAEWWLRRRWGMA</sequence>
<evidence type="ECO:0000256" key="1">
    <source>
        <dbReference type="SAM" id="MobiDB-lite"/>
    </source>
</evidence>
<dbReference type="SUPFAM" id="SSF53300">
    <property type="entry name" value="vWA-like"/>
    <property type="match status" value="1"/>
</dbReference>
<name>A0A517NIQ4_9BACT</name>
<dbReference type="InterPro" id="IPR029062">
    <property type="entry name" value="Class_I_gatase-like"/>
</dbReference>
<keyword evidence="2" id="KW-0472">Membrane</keyword>
<evidence type="ECO:0000313" key="4">
    <source>
        <dbReference type="Proteomes" id="UP000318538"/>
    </source>
</evidence>
<feature type="region of interest" description="Disordered" evidence="1">
    <location>
        <begin position="604"/>
        <end position="645"/>
    </location>
</feature>
<keyword evidence="4" id="KW-1185">Reference proteome</keyword>
<evidence type="ECO:0000313" key="3">
    <source>
        <dbReference type="EMBL" id="QDT07011.1"/>
    </source>
</evidence>
<organism evidence="3 4">
    <name type="scientific">Rubripirellula lacrimiformis</name>
    <dbReference type="NCBI Taxonomy" id="1930273"/>
    <lineage>
        <taxon>Bacteria</taxon>
        <taxon>Pseudomonadati</taxon>
        <taxon>Planctomycetota</taxon>
        <taxon>Planctomycetia</taxon>
        <taxon>Pirellulales</taxon>
        <taxon>Pirellulaceae</taxon>
        <taxon>Rubripirellula</taxon>
    </lineage>
</organism>
<dbReference type="InterPro" id="IPR036465">
    <property type="entry name" value="vWFA_dom_sf"/>
</dbReference>
<protein>
    <recommendedName>
        <fullName evidence="5">Glutamine amidotransferase domain-containing protein</fullName>
    </recommendedName>
</protein>
<feature type="transmembrane region" description="Helical" evidence="2">
    <location>
        <begin position="12"/>
        <end position="30"/>
    </location>
</feature>
<feature type="compositionally biased region" description="Polar residues" evidence="1">
    <location>
        <begin position="629"/>
        <end position="638"/>
    </location>
</feature>
<keyword evidence="2" id="KW-1133">Transmembrane helix</keyword>
<reference evidence="3 4" key="1">
    <citation type="submission" date="2019-02" db="EMBL/GenBank/DDBJ databases">
        <title>Deep-cultivation of Planctomycetes and their phenomic and genomic characterization uncovers novel biology.</title>
        <authorList>
            <person name="Wiegand S."/>
            <person name="Jogler M."/>
            <person name="Boedeker C."/>
            <person name="Pinto D."/>
            <person name="Vollmers J."/>
            <person name="Rivas-Marin E."/>
            <person name="Kohn T."/>
            <person name="Peeters S.H."/>
            <person name="Heuer A."/>
            <person name="Rast P."/>
            <person name="Oberbeckmann S."/>
            <person name="Bunk B."/>
            <person name="Jeske O."/>
            <person name="Meyerdierks A."/>
            <person name="Storesund J.E."/>
            <person name="Kallscheuer N."/>
            <person name="Luecker S."/>
            <person name="Lage O.M."/>
            <person name="Pohl T."/>
            <person name="Merkel B.J."/>
            <person name="Hornburger P."/>
            <person name="Mueller R.-W."/>
            <person name="Bruemmer F."/>
            <person name="Labrenz M."/>
            <person name="Spormann A.M."/>
            <person name="Op den Camp H."/>
            <person name="Overmann J."/>
            <person name="Amann R."/>
            <person name="Jetten M.S.M."/>
            <person name="Mascher T."/>
            <person name="Medema M.H."/>
            <person name="Devos D.P."/>
            <person name="Kaster A.-K."/>
            <person name="Ovreas L."/>
            <person name="Rohde M."/>
            <person name="Galperin M.Y."/>
            <person name="Jogler C."/>
        </authorList>
    </citation>
    <scope>NUCLEOTIDE SEQUENCE [LARGE SCALE GENOMIC DNA]</scope>
    <source>
        <strain evidence="3 4">K22_7</strain>
    </source>
</reference>
<evidence type="ECO:0008006" key="5">
    <source>
        <dbReference type="Google" id="ProtNLM"/>
    </source>
</evidence>
<feature type="transmembrane region" description="Helical" evidence="2">
    <location>
        <begin position="42"/>
        <end position="59"/>
    </location>
</feature>
<evidence type="ECO:0000256" key="2">
    <source>
        <dbReference type="SAM" id="Phobius"/>
    </source>
</evidence>
<dbReference type="PANTHER" id="PTHR37947">
    <property type="entry name" value="BLL2462 PROTEIN"/>
    <property type="match status" value="1"/>
</dbReference>
<dbReference type="SUPFAM" id="SSF52317">
    <property type="entry name" value="Class I glutamine amidotransferase-like"/>
    <property type="match status" value="1"/>
</dbReference>